<dbReference type="Pfam" id="PF13963">
    <property type="entry name" value="Transpos_assoc"/>
    <property type="match status" value="1"/>
</dbReference>
<organism evidence="5 6">
    <name type="scientific">Dioscorea cayennensis subsp. rotundata</name>
    <name type="common">White Guinea yam</name>
    <name type="synonym">Dioscorea rotundata</name>
    <dbReference type="NCBI Taxonomy" id="55577"/>
    <lineage>
        <taxon>Eukaryota</taxon>
        <taxon>Viridiplantae</taxon>
        <taxon>Streptophyta</taxon>
        <taxon>Embryophyta</taxon>
        <taxon>Tracheophyta</taxon>
        <taxon>Spermatophyta</taxon>
        <taxon>Magnoliopsida</taxon>
        <taxon>Liliopsida</taxon>
        <taxon>Dioscoreales</taxon>
        <taxon>Dioscoreaceae</taxon>
        <taxon>Dioscorea</taxon>
    </lineage>
</organism>
<dbReference type="Pfam" id="PF13960">
    <property type="entry name" value="DUF4218"/>
    <property type="match status" value="1"/>
</dbReference>
<gene>
    <name evidence="6" type="primary">LOC120253740</name>
</gene>
<dbReference type="InterPro" id="IPR025452">
    <property type="entry name" value="DUF4218"/>
</dbReference>
<keyword evidence="5" id="KW-1185">Reference proteome</keyword>
<reference evidence="6" key="1">
    <citation type="submission" date="2025-08" db="UniProtKB">
        <authorList>
            <consortium name="RefSeq"/>
        </authorList>
    </citation>
    <scope>IDENTIFICATION</scope>
</reference>
<evidence type="ECO:0000313" key="6">
    <source>
        <dbReference type="RefSeq" id="XP_039117936.1"/>
    </source>
</evidence>
<evidence type="ECO:0000259" key="3">
    <source>
        <dbReference type="Pfam" id="PF13960"/>
    </source>
</evidence>
<dbReference type="GeneID" id="120253740"/>
<evidence type="ECO:0000259" key="2">
    <source>
        <dbReference type="Pfam" id="PF13952"/>
    </source>
</evidence>
<dbReference type="RefSeq" id="XP_039117936.1">
    <property type="nucleotide sequence ID" value="XM_039262002.1"/>
</dbReference>
<feature type="domain" description="Transposase-associated" evidence="4">
    <location>
        <begin position="5"/>
        <end position="85"/>
    </location>
</feature>
<accession>A0AB40ASG9</accession>
<dbReference type="PANTHER" id="PTHR10775:SF182">
    <property type="entry name" value="TRANSPOSON, EN_SPM-LIKE, TRANSPOSASE-ASSOCIATED DOMAIN PROTEIN-RELATED"/>
    <property type="match status" value="1"/>
</dbReference>
<dbReference type="Pfam" id="PF13952">
    <property type="entry name" value="DUF4216"/>
    <property type="match status" value="1"/>
</dbReference>
<evidence type="ECO:0000256" key="1">
    <source>
        <dbReference type="SAM" id="MobiDB-lite"/>
    </source>
</evidence>
<sequence>MRPDRQWMYQRRTRGFIDPTFIDGVNSFAEFVKAHPNCLDGHLMRCPCNHKKCRNRNFSDADTVKAHIAKYGFVENYETWIHHGESDDGDTFRRHVVGDVFQQNVEDENMSAFGTMIHDAVGPSFQAHDTQDNPTPAIQHIYDMLRAEQQELWPNNPNRISKLSVVARLMNLKAEHHFSERLYDDFCQLIKECLPSNNVMVDGFYETKQLVRGLGLPVEQIDCCKRACMLYWGEDSELMSCKLCGHDRYKRGRTDCGNRKTMVPYKKMFYFPLTPRLQRLYASNATAKHMRWHFEHEVEKDGVMRHCSDSPAWKHFDNMHPSFASEYRNVRLGLCTDGFQPFGQSGQQYSSWPVIVTPYNLPPWMCMKDEYMFLSIIVPGPSNPKDRLDVFLQPLIAELKDLWEIGVETYDVASKQNFTMRAALMWTISDFPAYSMLSGWSTAGKLACPYCMEDSDAFTLTKGGKTSWFDNHRKFLLPNHPYRRNKKWFLKGKSVKKATPQVKFGLQILEEIESFGIQKVTEIDGEEINSDIKKHCNKCGWKKRSIFWDLPYWKTNLIRHNLDVMHIEKNCFDNIFNTVMNVSGKSKDNAKSREDLKEFCDRPELHMDEIRKRFPKACYILDRKQKEELCNWLRELKFPDGYVSNMGRCVDQRKLKLFGMKSHDCHVFMQRLIPIAFRELLPPNVWEALTELSIFFKDLSARVIKEEDMQRLEWEIPIILCKLERIFPPSFFDCMEHLPVHLPYEARIAGPVQYRWIQYEEWVRANRPNIQDHEVDHLLETEFASWFDNYAHHPSSGIMNEWLKCLASKPMHKVKTYNGYCVNGYKFHTENRGYSKSTMNSGVYIKRFNLCASELEYFGKLVEVVKLEYEGWPMKEVVLFKCTWFDPTLRIGTRIHPQYKLIDVHKNKAFNKYEPFILATQAAQVFYSPYPSLRKSCNDWLAVCAIKARSIVEIAGSHASSICNAFQEDEVQVHEIENHDEEVSLNSSDGAFIEIDGVDIEEEASQQGEVSEEEEEDEVDAFHDEDEY</sequence>
<dbReference type="InterPro" id="IPR029480">
    <property type="entry name" value="Transpos_assoc"/>
</dbReference>
<dbReference type="InterPro" id="IPR025312">
    <property type="entry name" value="DUF4216"/>
</dbReference>
<feature type="domain" description="DUF4216" evidence="2">
    <location>
        <begin position="866"/>
        <end position="943"/>
    </location>
</feature>
<dbReference type="Proteomes" id="UP001515500">
    <property type="component" value="Unplaced"/>
</dbReference>
<dbReference type="Pfam" id="PF02992">
    <property type="entry name" value="Transposase_21"/>
    <property type="match status" value="1"/>
</dbReference>
<dbReference type="InterPro" id="IPR004242">
    <property type="entry name" value="Transposase_21"/>
</dbReference>
<dbReference type="PANTHER" id="PTHR10775">
    <property type="entry name" value="OS08G0208400 PROTEIN"/>
    <property type="match status" value="1"/>
</dbReference>
<name>A0AB40ASG9_DIOCR</name>
<proteinExistence type="predicted"/>
<protein>
    <submittedName>
        <fullName evidence="6">Uncharacterized protein LOC120253740</fullName>
    </submittedName>
</protein>
<evidence type="ECO:0000259" key="4">
    <source>
        <dbReference type="Pfam" id="PF13963"/>
    </source>
</evidence>
<evidence type="ECO:0000313" key="5">
    <source>
        <dbReference type="Proteomes" id="UP001515500"/>
    </source>
</evidence>
<feature type="domain" description="DUF4218" evidence="3">
    <location>
        <begin position="699"/>
        <end position="770"/>
    </location>
</feature>
<feature type="region of interest" description="Disordered" evidence="1">
    <location>
        <begin position="1002"/>
        <end position="1028"/>
    </location>
</feature>
<dbReference type="AlphaFoldDB" id="A0AB40ASG9"/>